<dbReference type="HOGENOM" id="CLU_004880_0_0_0"/>
<dbReference type="KEGG" id="dpd:Deipe_1632"/>
<dbReference type="RefSeq" id="WP_015235475.1">
    <property type="nucleotide sequence ID" value="NC_019793.1"/>
</dbReference>
<accession>L0A1Y5</accession>
<dbReference type="Pfam" id="PF00271">
    <property type="entry name" value="Helicase_C"/>
    <property type="match status" value="1"/>
</dbReference>
<reference evidence="4" key="1">
    <citation type="submission" date="2012-03" db="EMBL/GenBank/DDBJ databases">
        <title>Complete sequence of chromosome of Deinococcus peraridilitoris DSM 19664.</title>
        <authorList>
            <person name="Lucas S."/>
            <person name="Copeland A."/>
            <person name="Lapidus A."/>
            <person name="Glavina del Rio T."/>
            <person name="Dalin E."/>
            <person name="Tice H."/>
            <person name="Bruce D."/>
            <person name="Goodwin L."/>
            <person name="Pitluck S."/>
            <person name="Peters L."/>
            <person name="Mikhailova N."/>
            <person name="Lu M."/>
            <person name="Kyrpides N."/>
            <person name="Mavromatis K."/>
            <person name="Ivanova N."/>
            <person name="Brettin T."/>
            <person name="Detter J.C."/>
            <person name="Han C."/>
            <person name="Larimer F."/>
            <person name="Land M."/>
            <person name="Hauser L."/>
            <person name="Markowitz V."/>
            <person name="Cheng J.-F."/>
            <person name="Hugenholtz P."/>
            <person name="Woyke T."/>
            <person name="Wu D."/>
            <person name="Pukall R."/>
            <person name="Steenblock K."/>
            <person name="Brambilla E."/>
            <person name="Klenk H.-P."/>
            <person name="Eisen J.A."/>
        </authorList>
    </citation>
    <scope>NUCLEOTIDE SEQUENCE [LARGE SCALE GENOMIC DNA]</scope>
    <source>
        <strain evidence="4">DSM 19664 / LMG 22246 / CIP 109416 / KR-200</strain>
    </source>
</reference>
<dbReference type="Gene3D" id="3.40.50.300">
    <property type="entry name" value="P-loop containing nucleotide triphosphate hydrolases"/>
    <property type="match status" value="1"/>
</dbReference>
<dbReference type="Proteomes" id="UP000010467">
    <property type="component" value="Chromosome"/>
</dbReference>
<dbReference type="InterPro" id="IPR001650">
    <property type="entry name" value="Helicase_C-like"/>
</dbReference>
<evidence type="ECO:0000259" key="2">
    <source>
        <dbReference type="SMART" id="SM00490"/>
    </source>
</evidence>
<keyword evidence="3" id="KW-0067">ATP-binding</keyword>
<keyword evidence="3" id="KW-0547">Nucleotide-binding</keyword>
<gene>
    <name evidence="3" type="ordered locus">Deipe_1632</name>
</gene>
<sequence>MTNEVRRRRGAPEERPPRIPNAWLIGRNDWTRLDVHTLVLPGDKERWRDLEEGDAVLVAEEHGGEWRAVHVGGIFRVRSTASETTYYFDVTRAIDGEPSLESLSLGGHDPRLLASRLGWTAFEAAIRASLGMGYAELPTSRDQAYLRELLRLAVVDDLLGPADGPHEEIVEMSVRDRYLVGKLAPVDTTANPILSNEDDQDEEPEDLRPREGVAADPGQELGGASGRTSPEDDVAELDASRNASIVPSSFGMTFCLDAGTTHVEVEATWGRYERRESERHVNERTEKPLRAWKRRPSGGKFALHLAGDVVEPVAPDPACPSVVVRGRVRLHPNGRDRLVTLFLVNTQRTPDANVDAAWLFQPELVVRDLGRVGSFRRRPPLEPDGSDPEREALAMLYREQVEFAVGHGVAVAARVAPGDPERATEVRTGVMPSYEVPITETPPQDDLPSDFLDMRRLAAMDRNALTSGLDAFVASYSSWIEAQRAKVGHGVDGWDDTAKEALKRCEHVRDRLQVGVDVLRGDDEALAAFRFANLAMADQRVRSIYSLRRRRGETLSPSDVDTPGNHSWRAFQLAFVLLGIPSLADPAHKDRTDPVEGEADLLWFPTGGGKTEAYLGVAAFAMAMRRLRPDLGGLDASRGLAVVMRYTLRLLTMQQFQRASALLCAMEQLRTAAPDVWGRSPFRIGLWVGQKSTPNTVAEAHEAIKAEKEGKRPRSASPAQLTTCPWCGSTIEPKRDVVVDRERGLTHLYCPNVADACPFSDTRGDGLPVVVVDEELYHRPPTMLIATVDKFALMAWKGEVRTLFGRVERECPRHGLLWPDSDCTGNHPAKGSLPKTTVRNVRAIRPPDLIIQDEFHLISGPLGTMVGLYETAVDALCSWKLDDGTTVRPKVIASTATVRKAAEQVNGVFLRCVAVFPPHGLDVGDNFFSKQTPTDEKPGRLYLGVCAPGSSKPAMLIRVYVALLTGAQALFERFGDAADPYMTLVGYFNALRELGGMKRLSEDDVQTRSFRVQMSQIARPGLAQRSVREVVELTSRVSNRDIPLTLDRLETKHKRAWSKGEARAVDVVLATNMLSVGVDVNRLGVMAVNGQPKTTAEYIQATSRVGRSFPGLVVTVLSWSRPRDLSHYESFEHYHATFYQHVEAQSVTPFAPRALDRGLTGTLVSLVRLDDAGLNPNEGAAVLGGGPSPEPAAATSIVERRAGLVTGRSAAGDDARDMARARFDRWIREASRPGRVLGYQEGGGTVAPLLQAPGASPWAEFTVPMSMREVEPGVRLVMDKSAMSDGPAWRAAPAEHEGVES</sequence>
<dbReference type="CDD" id="cd18785">
    <property type="entry name" value="SF2_C"/>
    <property type="match status" value="1"/>
</dbReference>
<dbReference type="eggNOG" id="COG1061">
    <property type="taxonomic scope" value="Bacteria"/>
</dbReference>
<evidence type="ECO:0000256" key="1">
    <source>
        <dbReference type="SAM" id="MobiDB-lite"/>
    </source>
</evidence>
<dbReference type="OrthoDB" id="713315at2"/>
<dbReference type="STRING" id="937777.Deipe_1632"/>
<protein>
    <submittedName>
        <fullName evidence="3">Helicase family protein with metal-binding cysteine cluster</fullName>
    </submittedName>
</protein>
<keyword evidence="3" id="KW-0378">Hydrolase</keyword>
<dbReference type="SUPFAM" id="SSF52540">
    <property type="entry name" value="P-loop containing nucleoside triphosphate hydrolases"/>
    <property type="match status" value="1"/>
</dbReference>
<name>L0A1Y5_DEIPD</name>
<dbReference type="GO" id="GO:0004386">
    <property type="term" value="F:helicase activity"/>
    <property type="evidence" value="ECO:0007669"/>
    <property type="project" value="UniProtKB-KW"/>
</dbReference>
<evidence type="ECO:0000313" key="3">
    <source>
        <dbReference type="EMBL" id="AFZ67167.1"/>
    </source>
</evidence>
<proteinExistence type="predicted"/>
<feature type="region of interest" description="Disordered" evidence="1">
    <location>
        <begin position="189"/>
        <end position="233"/>
    </location>
</feature>
<feature type="compositionally biased region" description="Acidic residues" evidence="1">
    <location>
        <begin position="196"/>
        <end position="205"/>
    </location>
</feature>
<dbReference type="InterPro" id="IPR027417">
    <property type="entry name" value="P-loop_NTPase"/>
</dbReference>
<dbReference type="PATRIC" id="fig|937777.3.peg.1632"/>
<evidence type="ECO:0000313" key="4">
    <source>
        <dbReference type="Proteomes" id="UP000010467"/>
    </source>
</evidence>
<dbReference type="NCBIfam" id="NF038325">
    <property type="entry name" value="DISARM_DrmAS"/>
    <property type="match status" value="1"/>
</dbReference>
<feature type="domain" description="Helicase C-terminal" evidence="2">
    <location>
        <begin position="1016"/>
        <end position="1109"/>
    </location>
</feature>
<dbReference type="EMBL" id="CP003382">
    <property type="protein sequence ID" value="AFZ67167.1"/>
    <property type="molecule type" value="Genomic_DNA"/>
</dbReference>
<organism evidence="3 4">
    <name type="scientific">Deinococcus peraridilitoris (strain DSM 19664 / LMG 22246 / CIP 109416 / KR-200)</name>
    <dbReference type="NCBI Taxonomy" id="937777"/>
    <lineage>
        <taxon>Bacteria</taxon>
        <taxon>Thermotogati</taxon>
        <taxon>Deinococcota</taxon>
        <taxon>Deinococci</taxon>
        <taxon>Deinococcales</taxon>
        <taxon>Deinococcaceae</taxon>
        <taxon>Deinococcus</taxon>
    </lineage>
</organism>
<keyword evidence="4" id="KW-1185">Reference proteome</keyword>
<keyword evidence="3" id="KW-0347">Helicase</keyword>
<dbReference type="SMART" id="SM00490">
    <property type="entry name" value="HELICc"/>
    <property type="match status" value="1"/>
</dbReference>